<accession>A0ABD5WF10</accession>
<dbReference type="EMBL" id="JBHSZH010000001">
    <property type="protein sequence ID" value="MFC7079006.1"/>
    <property type="molecule type" value="Genomic_DNA"/>
</dbReference>
<keyword evidence="8" id="KW-1185">Reference proteome</keyword>
<comment type="subcellular location">
    <subcellularLocation>
        <location evidence="1">Cell membrane</location>
        <topology evidence="1">Multi-pass membrane protein</topology>
    </subcellularLocation>
</comment>
<name>A0ABD5WF10_9EURY</name>
<keyword evidence="4 6" id="KW-1133">Transmembrane helix</keyword>
<feature type="transmembrane region" description="Helical" evidence="6">
    <location>
        <begin position="232"/>
        <end position="257"/>
    </location>
</feature>
<evidence type="ECO:0000313" key="7">
    <source>
        <dbReference type="EMBL" id="MFC7079006.1"/>
    </source>
</evidence>
<dbReference type="Pfam" id="PF01040">
    <property type="entry name" value="UbiA"/>
    <property type="match status" value="1"/>
</dbReference>
<dbReference type="GO" id="GO:0044281">
    <property type="term" value="P:small molecule metabolic process"/>
    <property type="evidence" value="ECO:0007669"/>
    <property type="project" value="UniProtKB-ARBA"/>
</dbReference>
<evidence type="ECO:0000256" key="3">
    <source>
        <dbReference type="ARBA" id="ARBA00022692"/>
    </source>
</evidence>
<feature type="transmembrane region" description="Helical" evidence="6">
    <location>
        <begin position="101"/>
        <end position="118"/>
    </location>
</feature>
<evidence type="ECO:0000256" key="6">
    <source>
        <dbReference type="SAM" id="Phobius"/>
    </source>
</evidence>
<dbReference type="PIRSF" id="PIRSF005355">
    <property type="entry name" value="UBIAD1"/>
    <property type="match status" value="1"/>
</dbReference>
<reference evidence="7 8" key="1">
    <citation type="journal article" date="2019" name="Int. J. Syst. Evol. Microbiol.">
        <title>The Global Catalogue of Microorganisms (GCM) 10K type strain sequencing project: providing services to taxonomists for standard genome sequencing and annotation.</title>
        <authorList>
            <consortium name="The Broad Institute Genomics Platform"/>
            <consortium name="The Broad Institute Genome Sequencing Center for Infectious Disease"/>
            <person name="Wu L."/>
            <person name="Ma J."/>
        </authorList>
    </citation>
    <scope>NUCLEOTIDE SEQUENCE [LARGE SCALE GENOMIC DNA]</scope>
    <source>
        <strain evidence="7 8">DT72</strain>
    </source>
</reference>
<proteinExistence type="predicted"/>
<dbReference type="PANTHER" id="PTHR13929:SF0">
    <property type="entry name" value="UBIA PRENYLTRANSFERASE DOMAIN-CONTAINING PROTEIN 1"/>
    <property type="match status" value="1"/>
</dbReference>
<evidence type="ECO:0000256" key="4">
    <source>
        <dbReference type="ARBA" id="ARBA00022989"/>
    </source>
</evidence>
<dbReference type="EC" id="2.5.1.74" evidence="7"/>
<organism evidence="7 8">
    <name type="scientific">Halorussus caseinilyticus</name>
    <dbReference type="NCBI Taxonomy" id="3034025"/>
    <lineage>
        <taxon>Archaea</taxon>
        <taxon>Methanobacteriati</taxon>
        <taxon>Methanobacteriota</taxon>
        <taxon>Stenosarchaea group</taxon>
        <taxon>Halobacteria</taxon>
        <taxon>Halobacteriales</taxon>
        <taxon>Haladaptataceae</taxon>
        <taxon>Halorussus</taxon>
    </lineage>
</organism>
<protein>
    <submittedName>
        <fullName evidence="7">1,4-dihydroxy-2-naphthoate octaprenyltransferase</fullName>
        <ecNumber evidence="7">2.5.1.74</ecNumber>
    </submittedName>
</protein>
<keyword evidence="5 6" id="KW-0472">Membrane</keyword>
<gene>
    <name evidence="7" type="primary">menA</name>
    <name evidence="7" type="ORF">ACFQJ6_01540</name>
</gene>
<feature type="transmembrane region" description="Helical" evidence="6">
    <location>
        <begin position="153"/>
        <end position="172"/>
    </location>
</feature>
<evidence type="ECO:0000256" key="1">
    <source>
        <dbReference type="ARBA" id="ARBA00004651"/>
    </source>
</evidence>
<dbReference type="CDD" id="cd13962">
    <property type="entry name" value="PT_UbiA_UBIAD1"/>
    <property type="match status" value="1"/>
</dbReference>
<keyword evidence="3 6" id="KW-0812">Transmembrane</keyword>
<evidence type="ECO:0000256" key="2">
    <source>
        <dbReference type="ARBA" id="ARBA00022679"/>
    </source>
</evidence>
<evidence type="ECO:0000313" key="8">
    <source>
        <dbReference type="Proteomes" id="UP001596407"/>
    </source>
</evidence>
<dbReference type="InterPro" id="IPR026046">
    <property type="entry name" value="UBIAD1"/>
</dbReference>
<dbReference type="RefSeq" id="WP_382208530.1">
    <property type="nucleotide sequence ID" value="NZ_JBHSZH010000001.1"/>
</dbReference>
<evidence type="ECO:0000256" key="5">
    <source>
        <dbReference type="ARBA" id="ARBA00023136"/>
    </source>
</evidence>
<dbReference type="GO" id="GO:0042180">
    <property type="term" value="P:ketone metabolic process"/>
    <property type="evidence" value="ECO:0007669"/>
    <property type="project" value="UniProtKB-ARBA"/>
</dbReference>
<comment type="caution">
    <text evidence="7">The sequence shown here is derived from an EMBL/GenBank/DDBJ whole genome shotgun (WGS) entry which is preliminary data.</text>
</comment>
<dbReference type="AlphaFoldDB" id="A0ABD5WF10"/>
<dbReference type="InterPro" id="IPR000537">
    <property type="entry name" value="UbiA_prenyltransferase"/>
</dbReference>
<dbReference type="GO" id="GO:0005886">
    <property type="term" value="C:plasma membrane"/>
    <property type="evidence" value="ECO:0007669"/>
    <property type="project" value="UniProtKB-SubCell"/>
</dbReference>
<keyword evidence="2 7" id="KW-0808">Transferase</keyword>
<sequence>METTDVDKVSRTKAWLLATRPMTVPVGVSPILVGAGLAVHEGIFVLELAVASLVAMLLNQQGTHFVNDYYDAIRGIDTDDREGFTRVTQAGLLPAEHVKQGIWVVYALTFIAGIYPVYVGGVPMLVTGVFLAVTGFLYAGPPVYYADNGLGDLAIFWVFGVFPAGATYYLMAVKSAGVGAFPVEIPAGTVPMEAFVAGLAPAGLATAMMIINNMRDRETDMEAGKRTMPVRFGYGFSRAEFVAMLGLVYLAPVVLWANYGSEIWVLLPSRRFPTRSALPDRC</sequence>
<dbReference type="NCBIfam" id="TIGR00751">
    <property type="entry name" value="menA"/>
    <property type="match status" value="1"/>
</dbReference>
<dbReference type="GO" id="GO:0046428">
    <property type="term" value="F:1,4-dihydroxy-2-naphthoate polyprenyltransferase activity"/>
    <property type="evidence" value="ECO:0007669"/>
    <property type="project" value="UniProtKB-EC"/>
</dbReference>
<feature type="transmembrane region" description="Helical" evidence="6">
    <location>
        <begin position="192"/>
        <end position="211"/>
    </location>
</feature>
<dbReference type="PANTHER" id="PTHR13929">
    <property type="entry name" value="1,4-DIHYDROXY-2-NAPHTHOATE OCTAPRENYLTRANSFERASE"/>
    <property type="match status" value="1"/>
</dbReference>
<feature type="transmembrane region" description="Helical" evidence="6">
    <location>
        <begin position="124"/>
        <end position="146"/>
    </location>
</feature>
<dbReference type="Proteomes" id="UP001596407">
    <property type="component" value="Unassembled WGS sequence"/>
</dbReference>